<dbReference type="InterPro" id="IPR054114">
    <property type="entry name" value="Mtd_2nd"/>
</dbReference>
<organism evidence="3 4">
    <name type="scientific">Aliarcobacter butzleri</name>
    <dbReference type="NCBI Taxonomy" id="28197"/>
    <lineage>
        <taxon>Bacteria</taxon>
        <taxon>Pseudomonadati</taxon>
        <taxon>Campylobacterota</taxon>
        <taxon>Epsilonproteobacteria</taxon>
        <taxon>Campylobacterales</taxon>
        <taxon>Arcobacteraceae</taxon>
        <taxon>Aliarcobacter</taxon>
    </lineage>
</organism>
<evidence type="ECO:0000313" key="3">
    <source>
        <dbReference type="EMBL" id="MDK2062778.1"/>
    </source>
</evidence>
<dbReference type="SUPFAM" id="SSF141658">
    <property type="entry name" value="Bacteriophage trimeric proteins domain"/>
    <property type="match status" value="1"/>
</dbReference>
<name>A0AAW6VRF0_9BACT</name>
<dbReference type="AlphaFoldDB" id="A0AAW6VRF0"/>
<sequence>MSALIPTGFDNITILRGSKYVGLWEWDDCDFEGRTATIKIKNIHPDFKDEKNVWEVGTAIVEPLDIDGNPYKGRVKIELTKEETFLLSIPEEEEFLYDEEGGYYSVLNIILDDGTVILSANVKVVNSLEVEDMDYLHYDKDNAILIYKKLNAILLRADEFISTRDNLIDVIIPETINTFNQKLEQYNLNHSEKLQIIEDIATIVGQDKNIVNQDKLDVESMKQNVQDNKDSVSSMKTAIETMLDTFDDRFLGRKDADPLVDNDGDPLEIAALYYNDIAKELRFYNGVSWDSPVAAAQTYAQQANQSASDANTSKLAAKTSEDNAKASEDVASQKALEASQSASAANDSKIAASQSETNAKASEDVASQKALEASQSASAANQDRVVAEQLESSVQNLALQVTNDKQAVSLDKQTVLTAKTDVEAIRDNLQSSVESVSSKVNISDIQDLLTSTDTTKPLSANQGRILKSFIDNINTLLSSNDITLDELQEIVNFIKQNKSTLDTLGISNIAGLQSALDSKVDASEIESLINIDLKISSLLFDKPSKGPLFVKVSPSSIKIPAGLKLTVGTESFKIITDYTLSLVSNLLIPETKTAGTDYFVYAKSDATFYISSNDAITTDRLIGGFHYGLVGETEAATGNKTEADMVKIRGINEYSFWDLKYRPTASPKGMVKVGNDWYDIYLLNSEHITNGTSKAGATIAAGATTNGRAIPKIPLEYGGNGTLTYGKFTWFQACEIGKAHGKRLIDYAEFPTIAYGVNEQKSSSTNAYETVVGEVEHYSNLTSKYGIEQVAGVQWIWGRDVQGIGGSAWLTGFTDNRGDIYAPANTPTAVVLGGDRDDGVVAGSRASAWLNYVWYSSWLFGCRFACDHLELA</sequence>
<dbReference type="InterPro" id="IPR042095">
    <property type="entry name" value="SUMF_sf"/>
</dbReference>
<dbReference type="Proteomes" id="UP001237843">
    <property type="component" value="Unassembled WGS sequence"/>
</dbReference>
<dbReference type="Pfam" id="PF22337">
    <property type="entry name" value="Phage_fiber_rpt"/>
    <property type="match status" value="1"/>
</dbReference>
<comment type="caution">
    <text evidence="3">The sequence shown here is derived from an EMBL/GenBank/DDBJ whole genome shotgun (WGS) entry which is preliminary data.</text>
</comment>
<dbReference type="Gene3D" id="2.80.20.10">
    <property type="entry name" value="Tail fiber receptor-binding protein"/>
    <property type="match status" value="1"/>
</dbReference>
<feature type="domain" description="Major tropism determinant second" evidence="2">
    <location>
        <begin position="549"/>
        <end position="658"/>
    </location>
</feature>
<feature type="compositionally biased region" description="Polar residues" evidence="1">
    <location>
        <begin position="338"/>
        <end position="360"/>
    </location>
</feature>
<accession>A0AAW6VRF0</accession>
<dbReference type="InterPro" id="IPR016187">
    <property type="entry name" value="CTDL_fold"/>
</dbReference>
<dbReference type="Gene3D" id="3.90.1580.10">
    <property type="entry name" value="paralog of FGE (formylglycine-generating enzyme)"/>
    <property type="match status" value="1"/>
</dbReference>
<protein>
    <recommendedName>
        <fullName evidence="2">Major tropism determinant second domain-containing protein</fullName>
    </recommendedName>
</protein>
<dbReference type="EMBL" id="JAQTJH010000012">
    <property type="protein sequence ID" value="MDK2062778.1"/>
    <property type="molecule type" value="Genomic_DNA"/>
</dbReference>
<proteinExistence type="predicted"/>
<feature type="region of interest" description="Disordered" evidence="1">
    <location>
        <begin position="307"/>
        <end position="367"/>
    </location>
</feature>
<evidence type="ECO:0000256" key="1">
    <source>
        <dbReference type="SAM" id="MobiDB-lite"/>
    </source>
</evidence>
<dbReference type="RefSeq" id="WP_284074944.1">
    <property type="nucleotide sequence ID" value="NZ_JAQTJH010000012.1"/>
</dbReference>
<dbReference type="InterPro" id="IPR054500">
    <property type="entry name" value="Phage_fiber_rpt"/>
</dbReference>
<dbReference type="Pfam" id="PF21916">
    <property type="entry name" value="mtd_2nd"/>
    <property type="match status" value="1"/>
</dbReference>
<reference evidence="3" key="1">
    <citation type="journal article" date="2023" name="Antibiotics">
        <title>Genomic Characterization of Antibiotic-Resistant Campylobacterales Isolated from Chilean Poultry Meat.</title>
        <authorList>
            <person name="Concha-Toloza M."/>
            <person name="Lopez-Cantillo M."/>
            <person name="Molina-Mora J.A."/>
            <person name="Collado L."/>
        </authorList>
    </citation>
    <scope>NUCLEOTIDE SEQUENCE</scope>
    <source>
        <strain evidence="3">FR1p273A</strain>
    </source>
</reference>
<evidence type="ECO:0000259" key="2">
    <source>
        <dbReference type="Pfam" id="PF21916"/>
    </source>
</evidence>
<evidence type="ECO:0000313" key="4">
    <source>
        <dbReference type="Proteomes" id="UP001237843"/>
    </source>
</evidence>
<reference evidence="3" key="2">
    <citation type="submission" date="2023-02" db="EMBL/GenBank/DDBJ databases">
        <authorList>
            <person name="Concha-Toloza M."/>
            <person name="Lopez-Cantillo M."/>
            <person name="Molina-Mora J."/>
            <person name="Collado L."/>
        </authorList>
    </citation>
    <scope>NUCLEOTIDE SEQUENCE</scope>
    <source>
        <strain evidence="3">FR1p273A</strain>
    </source>
</reference>
<feature type="compositionally biased region" description="Basic and acidic residues" evidence="1">
    <location>
        <begin position="319"/>
        <end position="328"/>
    </location>
</feature>
<dbReference type="SUPFAM" id="SSF56436">
    <property type="entry name" value="C-type lectin-like"/>
    <property type="match status" value="1"/>
</dbReference>
<gene>
    <name evidence="3" type="ORF">PT520_09640</name>
</gene>